<dbReference type="Pfam" id="PF00536">
    <property type="entry name" value="SAM_1"/>
    <property type="match status" value="2"/>
</dbReference>
<dbReference type="AlphaFoldDB" id="A0A9D3SXZ7"/>
<keyword evidence="1" id="KW-0677">Repeat</keyword>
<feature type="region of interest" description="Disordered" evidence="3">
    <location>
        <begin position="257"/>
        <end position="276"/>
    </location>
</feature>
<comment type="caution">
    <text evidence="5">The sequence shown here is derived from an EMBL/GenBank/DDBJ whole genome shotgun (WGS) entry which is preliminary data.</text>
</comment>
<dbReference type="FunFam" id="1.10.150.50:FF:000032">
    <property type="entry name" value="caskin-1 isoform X1"/>
    <property type="match status" value="1"/>
</dbReference>
<dbReference type="SMART" id="SM00454">
    <property type="entry name" value="SAM"/>
    <property type="match status" value="1"/>
</dbReference>
<feature type="domain" description="SAM" evidence="4">
    <location>
        <begin position="120"/>
        <end position="184"/>
    </location>
</feature>
<organism evidence="5 6">
    <name type="scientific">Hemibagrus wyckioides</name>
    <dbReference type="NCBI Taxonomy" id="337641"/>
    <lineage>
        <taxon>Eukaryota</taxon>
        <taxon>Metazoa</taxon>
        <taxon>Chordata</taxon>
        <taxon>Craniata</taxon>
        <taxon>Vertebrata</taxon>
        <taxon>Euteleostomi</taxon>
        <taxon>Actinopterygii</taxon>
        <taxon>Neopterygii</taxon>
        <taxon>Teleostei</taxon>
        <taxon>Ostariophysi</taxon>
        <taxon>Siluriformes</taxon>
        <taxon>Bagridae</taxon>
        <taxon>Hemibagrus</taxon>
    </lineage>
</organism>
<dbReference type="InterPro" id="IPR001660">
    <property type="entry name" value="SAM"/>
</dbReference>
<dbReference type="OrthoDB" id="6156898at2759"/>
<feature type="region of interest" description="Disordered" evidence="3">
    <location>
        <begin position="418"/>
        <end position="476"/>
    </location>
</feature>
<dbReference type="InterPro" id="IPR035498">
    <property type="entry name" value="Caskin1/2_SAM_2"/>
</dbReference>
<gene>
    <name evidence="5" type="ORF">KOW79_001759</name>
</gene>
<feature type="region of interest" description="Disordered" evidence="3">
    <location>
        <begin position="294"/>
        <end position="331"/>
    </location>
</feature>
<dbReference type="Proteomes" id="UP000824219">
    <property type="component" value="Linkage Group LG02"/>
</dbReference>
<feature type="region of interest" description="Disordered" evidence="3">
    <location>
        <begin position="1"/>
        <end position="37"/>
    </location>
</feature>
<dbReference type="EMBL" id="JAHKSW010000002">
    <property type="protein sequence ID" value="KAG7335163.1"/>
    <property type="molecule type" value="Genomic_DNA"/>
</dbReference>
<evidence type="ECO:0000313" key="5">
    <source>
        <dbReference type="EMBL" id="KAG7335163.1"/>
    </source>
</evidence>
<dbReference type="CDD" id="cd09498">
    <property type="entry name" value="SAM_caskin1_2_repeat2"/>
    <property type="match status" value="1"/>
</dbReference>
<dbReference type="Gene3D" id="1.10.150.50">
    <property type="entry name" value="Transcription Factor, Ets-1"/>
    <property type="match status" value="2"/>
</dbReference>
<dbReference type="SUPFAM" id="SSF47769">
    <property type="entry name" value="SAM/Pointed domain"/>
    <property type="match status" value="2"/>
</dbReference>
<protein>
    <recommendedName>
        <fullName evidence="4">SAM domain-containing protein</fullName>
    </recommendedName>
</protein>
<feature type="region of interest" description="Disordered" evidence="3">
    <location>
        <begin position="531"/>
        <end position="557"/>
    </location>
</feature>
<dbReference type="Pfam" id="PF16632">
    <property type="entry name" value="Caskin-tail"/>
    <property type="match status" value="1"/>
</dbReference>
<dbReference type="PANTHER" id="PTHR24174">
    <property type="entry name" value="ANKYRIN REPEAT AND STERILE ALPHA MOTIF DOMAIN-CONTAINING PROTEIN 1"/>
    <property type="match status" value="1"/>
</dbReference>
<dbReference type="PANTHER" id="PTHR24174:SF18">
    <property type="entry name" value="CASKIN-2"/>
    <property type="match status" value="1"/>
</dbReference>
<keyword evidence="6" id="KW-1185">Reference proteome</keyword>
<proteinExistence type="predicted"/>
<evidence type="ECO:0000313" key="6">
    <source>
        <dbReference type="Proteomes" id="UP000824219"/>
    </source>
</evidence>
<evidence type="ECO:0000256" key="3">
    <source>
        <dbReference type="SAM" id="MobiDB-lite"/>
    </source>
</evidence>
<reference evidence="5 6" key="1">
    <citation type="submission" date="2021-06" db="EMBL/GenBank/DDBJ databases">
        <title>Chromosome-level genome assembly of the red-tail catfish (Hemibagrus wyckioides).</title>
        <authorList>
            <person name="Shao F."/>
        </authorList>
    </citation>
    <scope>NUCLEOTIDE SEQUENCE [LARGE SCALE GENOMIC DNA]</scope>
    <source>
        <strain evidence="5">EC202008001</strain>
        <tissue evidence="5">Blood</tissue>
    </source>
</reference>
<evidence type="ECO:0000256" key="1">
    <source>
        <dbReference type="ARBA" id="ARBA00022737"/>
    </source>
</evidence>
<dbReference type="Pfam" id="PF16907">
    <property type="entry name" value="Caskin-Pro-rich"/>
    <property type="match status" value="1"/>
</dbReference>
<keyword evidence="2" id="KW-0040">ANK repeat</keyword>
<evidence type="ECO:0000259" key="4">
    <source>
        <dbReference type="PROSITE" id="PS50105"/>
    </source>
</evidence>
<feature type="compositionally biased region" description="Polar residues" evidence="3">
    <location>
        <begin position="294"/>
        <end position="306"/>
    </location>
</feature>
<feature type="compositionally biased region" description="Polar residues" evidence="3">
    <location>
        <begin position="418"/>
        <end position="427"/>
    </location>
</feature>
<dbReference type="InterPro" id="IPR033635">
    <property type="entry name" value="ANKS1/Caskin"/>
</dbReference>
<name>A0A9D3SXZ7_9TELE</name>
<feature type="compositionally biased region" description="Low complexity" evidence="3">
    <location>
        <begin position="445"/>
        <end position="456"/>
    </location>
</feature>
<sequence>MPCQRQKQSRVPLSSNLSMSTSITPKTDYSGMPNSNLPEHQPSHLCPLMIQHAWTITNNQTTVQDAEAIYQWLCEFQLEQYASNFLSAGYDVPTISRMTPEEEISMEIGNLSIPEWLPEYIPVDLSEWLSAIGLPQYHKKLLENGCDSINIVRDITWEDLQEIGITKLGHQKKIMLAVKKLSDLHKALLQAESGQGTLRCEHLTALDLLPIDGGEPTMPPTHKMLTFQACELSAELQSAMEIQYDLQEGMTIRSTVTMSASQESIDGHSGGSQETPIMTYSSLATTCHSQFQDSQLSLDNSTSKQRNIPEGQDQQPDRPSDSTPSNIRIDVKTKPGSSLAQKVFSYLHANSGPATLIHSSPRVPKSHMQNLTCYALSDGEPEEENNEKLVMPTTIGLPSYATLSHRPGHGQFIRAQITQGQSVSHSHSFAVRTRHKGPPPPPPKKQCSVSSSSSSTETEKSPVPPVDQVETDSSESVITVDTLETILTGPRANHSQEGKTAFSGYISRKRVVRQNKTSMCVQAKSYGRAVKSDSEEDECSKDAGLDSSSSLQNSSGECIPFAEEGNLTIKQQPKAGKIDCTTEAPWKAKSAKVPELPVFELKESGTVKRRNKLKEKDQTLAMPIGEGDQQCLNSFNLCMTGQHVMLSVAQNAAATSSVPVPPIQMMKSQACVEADPVLVLQRLDQTSSTLEKVLKAVEKKLTLEDMNNGECATVKSTGNTLDDIGNMFDDLAYQLDAMLD</sequence>
<dbReference type="InterPro" id="IPR013761">
    <property type="entry name" value="SAM/pointed_sf"/>
</dbReference>
<dbReference type="PROSITE" id="PS50105">
    <property type="entry name" value="SAM_DOMAIN"/>
    <property type="match status" value="1"/>
</dbReference>
<evidence type="ECO:0000256" key="2">
    <source>
        <dbReference type="ARBA" id="ARBA00023043"/>
    </source>
</evidence>
<accession>A0A9D3SXZ7</accession>
<dbReference type="InterPro" id="IPR032117">
    <property type="entry name" value="Caskin_C"/>
</dbReference>